<protein>
    <submittedName>
        <fullName evidence="1">Uncharacterized protein</fullName>
    </submittedName>
</protein>
<accession>F8H2G6</accession>
<dbReference type="KEGG" id="psz:PSTAB_3741"/>
<reference evidence="2" key="3">
    <citation type="submission" date="2011-06" db="EMBL/GenBank/DDBJ databases">
        <title>Complete genome sequence of Pseudomonas stutzeri strain CGMCC 1.1803.</title>
        <authorList>
            <person name="Yan Y."/>
            <person name="Chen M."/>
            <person name="Lu W."/>
            <person name="Zhang W."/>
            <person name="Ping S."/>
            <person name="Lin M."/>
        </authorList>
    </citation>
    <scope>NUCLEOTIDE SEQUENCE [LARGE SCALE GENOMIC DNA]</scope>
    <source>
        <strain evidence="2">ATCC 17588 / DSM 5190 / CCUG 11256 / JCM 5965 / LMG 11199 / NCIMB 11358 / Stanier 221</strain>
    </source>
</reference>
<dbReference type="Proteomes" id="UP000008932">
    <property type="component" value="Chromosome"/>
</dbReference>
<sequence>MRTLPSRRTNAVRHRMPFAGRRCARARSVAIISRFPFSQAS</sequence>
<name>F8H2G6_STUS2</name>
<reference key="2">
    <citation type="submission" date="2011-06" db="EMBL/GenBank/DDBJ databases">
        <title>Complete Genome Sequence of Pseudomonas stutzeri Strain CGMCC 1.1803.</title>
        <authorList>
            <person name="Yan Y."/>
            <person name="Chen M."/>
            <person name="Lu W."/>
            <person name="Zhang W."/>
            <person name="Ping S."/>
            <person name="Lin M."/>
        </authorList>
    </citation>
    <scope>NUCLEOTIDE SEQUENCE</scope>
    <source>
        <strain>ATCC 17588</strain>
    </source>
</reference>
<dbReference type="EMBL" id="CP002881">
    <property type="protein sequence ID" value="AEJ07022.1"/>
    <property type="molecule type" value="Genomic_DNA"/>
</dbReference>
<proteinExistence type="predicted"/>
<reference evidence="1 2" key="1">
    <citation type="journal article" date="2011" name="J. Bacteriol.">
        <title>Complete Genome Sequence of the Type Strain Pseudomonas stutzeri CGMCC 1.1803.</title>
        <authorList>
            <person name="Chen M."/>
            <person name="Yan Y."/>
            <person name="Zhang W."/>
            <person name="Lu W."/>
            <person name="Wang J."/>
            <person name="Ping S."/>
            <person name="Lin M."/>
        </authorList>
    </citation>
    <scope>NUCLEOTIDE SEQUENCE [LARGE SCALE GENOMIC DNA]</scope>
    <source>
        <strain evidence="2">ATCC 17588 / DSM 5190 / CCUG 11256 / JCM 5965 / LMG 11199 / NCIMB 11358 / Stanier 221</strain>
    </source>
</reference>
<organism evidence="1 2">
    <name type="scientific">Stutzerimonas stutzeri (strain ATCC 17588 / DSM 5190 / CCUG 11256 / JCM 5965 / LMG 11199 / NBRC 14165 / NCIMB 11358 / Stanier 221)</name>
    <name type="common">Pseudomonas stutzeri</name>
    <dbReference type="NCBI Taxonomy" id="96563"/>
    <lineage>
        <taxon>Bacteria</taxon>
        <taxon>Pseudomonadati</taxon>
        <taxon>Pseudomonadota</taxon>
        <taxon>Gammaproteobacteria</taxon>
        <taxon>Pseudomonadales</taxon>
        <taxon>Pseudomonadaceae</taxon>
        <taxon>Stutzerimonas</taxon>
    </lineage>
</organism>
<dbReference type="HOGENOM" id="CLU_3275522_0_0_6"/>
<evidence type="ECO:0000313" key="2">
    <source>
        <dbReference type="Proteomes" id="UP000008932"/>
    </source>
</evidence>
<dbReference type="AlphaFoldDB" id="F8H2G6"/>
<evidence type="ECO:0000313" key="1">
    <source>
        <dbReference type="EMBL" id="AEJ07022.1"/>
    </source>
</evidence>
<gene>
    <name evidence="1" type="ordered locus">PSTAB_3741</name>
</gene>